<evidence type="ECO:0000313" key="1">
    <source>
        <dbReference type="EMBL" id="HIX20186.1"/>
    </source>
</evidence>
<dbReference type="SUPFAM" id="SSF51556">
    <property type="entry name" value="Metallo-dependent hydrolases"/>
    <property type="match status" value="1"/>
</dbReference>
<organism evidence="1 2">
    <name type="scientific">Candidatus Akkermansia intestinigallinarum</name>
    <dbReference type="NCBI Taxonomy" id="2838431"/>
    <lineage>
        <taxon>Bacteria</taxon>
        <taxon>Pseudomonadati</taxon>
        <taxon>Verrucomicrobiota</taxon>
        <taxon>Verrucomicrobiia</taxon>
        <taxon>Verrucomicrobiales</taxon>
        <taxon>Akkermansiaceae</taxon>
        <taxon>Akkermansia</taxon>
    </lineage>
</organism>
<dbReference type="Gene3D" id="3.20.20.140">
    <property type="entry name" value="Metal-dependent hydrolases"/>
    <property type="match status" value="1"/>
</dbReference>
<protein>
    <submittedName>
        <fullName evidence="1">Uncharacterized protein</fullName>
    </submittedName>
</protein>
<gene>
    <name evidence="1" type="ORF">H9862_06250</name>
</gene>
<dbReference type="InterPro" id="IPR032466">
    <property type="entry name" value="Metal_Hydrolase"/>
</dbReference>
<sequence>MAKDYLKMAECQPPLTMCDALVWIREPLMMETVSPLVLAKFMDFFGLKCWAVACSEPVDVIEYYAEWYDNCTRMMQEENKARIMPLLSAAAPVLWNFDLFGERDWAGFIIDESQNLLGTDRMYRFIFEQAKERRVPVYICTNEDEVLQATRYTRFFEEFPEVKVVLVPRFLSESLLGLLGVYPQVRLTMANLHSHELRILRGYEEHLVYGSGFPQGLRRTDHLYRWQNKNLYLDPDGVTEPMEAVYRSHREFCLKLFGEDVFAMAFLNLFSSR</sequence>
<comment type="caution">
    <text evidence="1">The sequence shown here is derived from an EMBL/GenBank/DDBJ whole genome shotgun (WGS) entry which is preliminary data.</text>
</comment>
<evidence type="ECO:0000313" key="2">
    <source>
        <dbReference type="Proteomes" id="UP000823964"/>
    </source>
</evidence>
<name>A0A9D1VBP2_9BACT</name>
<proteinExistence type="predicted"/>
<accession>A0A9D1VBP2</accession>
<reference evidence="1" key="2">
    <citation type="submission" date="2021-04" db="EMBL/GenBank/DDBJ databases">
        <authorList>
            <person name="Gilroy R."/>
        </authorList>
    </citation>
    <scope>NUCLEOTIDE SEQUENCE</scope>
    <source>
        <strain evidence="1">14975</strain>
    </source>
</reference>
<reference evidence="1" key="1">
    <citation type="journal article" date="2021" name="PeerJ">
        <title>Extensive microbial diversity within the chicken gut microbiome revealed by metagenomics and culture.</title>
        <authorList>
            <person name="Gilroy R."/>
            <person name="Ravi A."/>
            <person name="Getino M."/>
            <person name="Pursley I."/>
            <person name="Horton D.L."/>
            <person name="Alikhan N.F."/>
            <person name="Baker D."/>
            <person name="Gharbi K."/>
            <person name="Hall N."/>
            <person name="Watson M."/>
            <person name="Adriaenssens E.M."/>
            <person name="Foster-Nyarko E."/>
            <person name="Jarju S."/>
            <person name="Secka A."/>
            <person name="Antonio M."/>
            <person name="Oren A."/>
            <person name="Chaudhuri R.R."/>
            <person name="La Ragione R."/>
            <person name="Hildebrand F."/>
            <person name="Pallen M.J."/>
        </authorList>
    </citation>
    <scope>NUCLEOTIDE SEQUENCE</scope>
    <source>
        <strain evidence="1">14975</strain>
    </source>
</reference>
<dbReference type="Proteomes" id="UP000823964">
    <property type="component" value="Unassembled WGS sequence"/>
</dbReference>
<dbReference type="EMBL" id="DXFQ01000112">
    <property type="protein sequence ID" value="HIX20186.1"/>
    <property type="molecule type" value="Genomic_DNA"/>
</dbReference>
<dbReference type="AlphaFoldDB" id="A0A9D1VBP2"/>